<protein>
    <submittedName>
        <fullName evidence="1">SFRICE_029068</fullName>
    </submittedName>
</protein>
<dbReference type="AlphaFoldDB" id="A0A2H1VMS1"/>
<evidence type="ECO:0000313" key="1">
    <source>
        <dbReference type="EMBL" id="SOQ42108.1"/>
    </source>
</evidence>
<dbReference type="EMBL" id="ODYU01003400">
    <property type="protein sequence ID" value="SOQ42108.1"/>
    <property type="molecule type" value="Genomic_DNA"/>
</dbReference>
<name>A0A2H1VMS1_SPOFR</name>
<accession>A0A2H1VMS1</accession>
<proteinExistence type="predicted"/>
<gene>
    <name evidence="1" type="ORF">SFRICE_029068</name>
</gene>
<sequence>MGPVLFSGEVLLGFLRFFENFSVLARSLELCPVYGNTLTLYYRNHIHKILVPSFQIVANEQTCHLMVSDQRRPWIPATLEESRMRCRPFKMEFEGRIGSEIPPTTAHSTVLFCEADLQMFILVIIFTKYGLCC</sequence>
<organism evidence="1">
    <name type="scientific">Spodoptera frugiperda</name>
    <name type="common">Fall armyworm</name>
    <dbReference type="NCBI Taxonomy" id="7108"/>
    <lineage>
        <taxon>Eukaryota</taxon>
        <taxon>Metazoa</taxon>
        <taxon>Ecdysozoa</taxon>
        <taxon>Arthropoda</taxon>
        <taxon>Hexapoda</taxon>
        <taxon>Insecta</taxon>
        <taxon>Pterygota</taxon>
        <taxon>Neoptera</taxon>
        <taxon>Endopterygota</taxon>
        <taxon>Lepidoptera</taxon>
        <taxon>Glossata</taxon>
        <taxon>Ditrysia</taxon>
        <taxon>Noctuoidea</taxon>
        <taxon>Noctuidae</taxon>
        <taxon>Amphipyrinae</taxon>
        <taxon>Spodoptera</taxon>
    </lineage>
</organism>
<reference evidence="1" key="1">
    <citation type="submission" date="2016-07" db="EMBL/GenBank/DDBJ databases">
        <authorList>
            <person name="Bretaudeau A."/>
        </authorList>
    </citation>
    <scope>NUCLEOTIDE SEQUENCE</scope>
    <source>
        <strain evidence="1">Rice</strain>
        <tissue evidence="1">Whole body</tissue>
    </source>
</reference>